<keyword evidence="2" id="KW-1133">Transmembrane helix</keyword>
<dbReference type="Pfam" id="PF04350">
    <property type="entry name" value="PilO"/>
    <property type="match status" value="1"/>
</dbReference>
<feature type="transmembrane region" description="Helical" evidence="2">
    <location>
        <begin position="12"/>
        <end position="32"/>
    </location>
</feature>
<organism evidence="3 4">
    <name type="scientific">Virgisporangium aliadipatigenens</name>
    <dbReference type="NCBI Taxonomy" id="741659"/>
    <lineage>
        <taxon>Bacteria</taxon>
        <taxon>Bacillati</taxon>
        <taxon>Actinomycetota</taxon>
        <taxon>Actinomycetes</taxon>
        <taxon>Micromonosporales</taxon>
        <taxon>Micromonosporaceae</taxon>
        <taxon>Virgisporangium</taxon>
    </lineage>
</organism>
<comment type="caution">
    <text evidence="3">The sequence shown here is derived from an EMBL/GenBank/DDBJ whole genome shotgun (WGS) entry which is preliminary data.</text>
</comment>
<keyword evidence="1" id="KW-0175">Coiled coil</keyword>
<protein>
    <recommendedName>
        <fullName evidence="5">Type IV pilus assembly protein PilO</fullName>
    </recommendedName>
</protein>
<keyword evidence="4" id="KW-1185">Reference proteome</keyword>
<evidence type="ECO:0000256" key="1">
    <source>
        <dbReference type="SAM" id="Coils"/>
    </source>
</evidence>
<feature type="coiled-coil region" evidence="1">
    <location>
        <begin position="45"/>
        <end position="79"/>
    </location>
</feature>
<evidence type="ECO:0000313" key="4">
    <source>
        <dbReference type="Proteomes" id="UP000619260"/>
    </source>
</evidence>
<dbReference type="Gene3D" id="3.30.70.60">
    <property type="match status" value="1"/>
</dbReference>
<evidence type="ECO:0000313" key="3">
    <source>
        <dbReference type="EMBL" id="GIJ50897.1"/>
    </source>
</evidence>
<proteinExistence type="predicted"/>
<dbReference type="EMBL" id="BOPF01000040">
    <property type="protein sequence ID" value="GIJ50897.1"/>
    <property type="molecule type" value="Genomic_DNA"/>
</dbReference>
<dbReference type="InterPro" id="IPR007445">
    <property type="entry name" value="PilO"/>
</dbReference>
<sequence length="206" mass="21622">MTSSPRKDRLWIIGGTVVAIVLAAVGYFALVAPQNSKTHDRQAETEDVLLQINKLNSKLAQLRKDNEKLDEEKAKLADRKLALPSESGVSDYLRSLETLGAQTGVKVQTLSISEAAPVSGTTARSVPLTMLLAGPIAKVQDFIDRTLQDQPRAVLITSVDLVPTEAEGKLSNEVTATISAQMFVTGGSAAPAASAPAAGQAAKGSD</sequence>
<dbReference type="GO" id="GO:0043107">
    <property type="term" value="P:type IV pilus-dependent motility"/>
    <property type="evidence" value="ECO:0007669"/>
    <property type="project" value="InterPro"/>
</dbReference>
<dbReference type="InterPro" id="IPR014717">
    <property type="entry name" value="Transl_elong_EF1B/ribsomal_bS6"/>
</dbReference>
<keyword evidence="2" id="KW-0812">Transmembrane</keyword>
<evidence type="ECO:0000256" key="2">
    <source>
        <dbReference type="SAM" id="Phobius"/>
    </source>
</evidence>
<dbReference type="AlphaFoldDB" id="A0A8J3YUH0"/>
<accession>A0A8J3YUH0</accession>
<reference evidence="3" key="1">
    <citation type="submission" date="2021-01" db="EMBL/GenBank/DDBJ databases">
        <title>Whole genome shotgun sequence of Virgisporangium aliadipatigenens NBRC 105644.</title>
        <authorList>
            <person name="Komaki H."/>
            <person name="Tamura T."/>
        </authorList>
    </citation>
    <scope>NUCLEOTIDE SEQUENCE</scope>
    <source>
        <strain evidence="3">NBRC 105644</strain>
    </source>
</reference>
<gene>
    <name evidence="3" type="ORF">Val02_77830</name>
</gene>
<dbReference type="Proteomes" id="UP000619260">
    <property type="component" value="Unassembled WGS sequence"/>
</dbReference>
<keyword evidence="2" id="KW-0472">Membrane</keyword>
<dbReference type="GO" id="GO:0043683">
    <property type="term" value="P:type IV pilus assembly"/>
    <property type="evidence" value="ECO:0007669"/>
    <property type="project" value="InterPro"/>
</dbReference>
<dbReference type="RefSeq" id="WP_203904315.1">
    <property type="nucleotide sequence ID" value="NZ_BOPF01000040.1"/>
</dbReference>
<name>A0A8J3YUH0_9ACTN</name>
<evidence type="ECO:0008006" key="5">
    <source>
        <dbReference type="Google" id="ProtNLM"/>
    </source>
</evidence>